<evidence type="ECO:0000259" key="5">
    <source>
        <dbReference type="PROSITE" id="PS50209"/>
    </source>
</evidence>
<dbReference type="InterPro" id="IPR001315">
    <property type="entry name" value="CARD"/>
</dbReference>
<evidence type="ECO:0000313" key="9">
    <source>
        <dbReference type="Xenbase" id="XB-GENE-986414"/>
    </source>
</evidence>
<feature type="compositionally biased region" description="Polar residues" evidence="4">
    <location>
        <begin position="454"/>
        <end position="480"/>
    </location>
</feature>
<feature type="coiled-coil region" evidence="3">
    <location>
        <begin position="290"/>
        <end position="345"/>
    </location>
</feature>
<dbReference type="GeneID" id="100145327"/>
<dbReference type="InterPro" id="IPR011029">
    <property type="entry name" value="DEATH-like_dom_sf"/>
</dbReference>
<dbReference type="eggNOG" id="ENOG502R00K">
    <property type="taxonomic scope" value="Eukaryota"/>
</dbReference>
<evidence type="ECO:0000313" key="6">
    <source>
        <dbReference type="EMBL" id="AAI60528.1"/>
    </source>
</evidence>
<dbReference type="PhylomeDB" id="B1H1A0"/>
<dbReference type="SUPFAM" id="SSF47986">
    <property type="entry name" value="DEATH domain"/>
    <property type="match status" value="1"/>
</dbReference>
<evidence type="ECO:0000256" key="4">
    <source>
        <dbReference type="SAM" id="MobiDB-lite"/>
    </source>
</evidence>
<dbReference type="AGR" id="Xenbase:XB-GENE-986414"/>
<keyword evidence="7" id="KW-1185">Reference proteome</keyword>
<dbReference type="EMBL" id="BC160528">
    <property type="protein sequence ID" value="AAI60528.1"/>
    <property type="molecule type" value="mRNA"/>
</dbReference>
<evidence type="ECO:0000256" key="2">
    <source>
        <dbReference type="ARBA" id="ARBA00023054"/>
    </source>
</evidence>
<evidence type="ECO:0000313" key="7">
    <source>
        <dbReference type="Proteomes" id="UP000008143"/>
    </source>
</evidence>
<dbReference type="HOGENOM" id="CLU_038057_1_0_1"/>
<dbReference type="GO" id="GO:0042981">
    <property type="term" value="P:regulation of apoptotic process"/>
    <property type="evidence" value="ECO:0007669"/>
    <property type="project" value="InterPro"/>
</dbReference>
<accession>B1H1A0</accession>
<evidence type="ECO:0000256" key="1">
    <source>
        <dbReference type="ARBA" id="ARBA00022553"/>
    </source>
</evidence>
<reference evidence="6" key="2">
    <citation type="submission" date="2008-03" db="EMBL/GenBank/DDBJ databases">
        <authorList>
            <consortium name="NIH - Xenopus Gene Collection (XGC) project"/>
        </authorList>
    </citation>
    <scope>NUCLEOTIDE SEQUENCE [LARGE SCALE MRNA]</scope>
    <source>
        <strain evidence="6">N6</strain>
        <tissue evidence="6">Intestine</tissue>
    </source>
</reference>
<name>B1H1A0_XENTR</name>
<feature type="coiled-coil region" evidence="3">
    <location>
        <begin position="388"/>
        <end position="415"/>
    </location>
</feature>
<dbReference type="CTD" id="64170"/>
<dbReference type="Pfam" id="PF00619">
    <property type="entry name" value="CARD"/>
    <property type="match status" value="1"/>
</dbReference>
<dbReference type="Proteomes" id="UP000008143">
    <property type="component" value="Chromosome 8"/>
</dbReference>
<dbReference type="PANTHER" id="PTHR14559:SF3">
    <property type="entry name" value="CASPASE RECRUITMENT DOMAIN-CONTAINING PROTEIN 9"/>
    <property type="match status" value="1"/>
</dbReference>
<feature type="domain" description="CARD" evidence="5">
    <location>
        <begin position="5"/>
        <end position="97"/>
    </location>
</feature>
<reference evidence="8" key="3">
    <citation type="submission" date="2025-04" db="UniProtKB">
        <authorList>
            <consortium name="RefSeq"/>
        </authorList>
    </citation>
    <scope>IDENTIFICATION</scope>
</reference>
<dbReference type="AlphaFoldDB" id="B1H1A0"/>
<dbReference type="RefSeq" id="NP_001120274.1">
    <property type="nucleotide sequence ID" value="NM_001126802.1"/>
</dbReference>
<proteinExistence type="evidence at transcript level"/>
<dbReference type="CDD" id="cd08809">
    <property type="entry name" value="CARD_CARD9"/>
    <property type="match status" value="1"/>
</dbReference>
<dbReference type="KEGG" id="xtr:100145327"/>
<dbReference type="InterPro" id="IPR042142">
    <property type="entry name" value="CARD_CARD9"/>
</dbReference>
<dbReference type="Gene3D" id="1.10.533.10">
    <property type="entry name" value="Death Domain, Fas"/>
    <property type="match status" value="1"/>
</dbReference>
<dbReference type="Xenbase" id="XB-GENE-986414">
    <property type="gene designation" value="card9"/>
</dbReference>
<dbReference type="PANTHER" id="PTHR14559">
    <property type="entry name" value="CASPASE RECRUITMENT DOMAIN FAMILY"/>
    <property type="match status" value="1"/>
</dbReference>
<feature type="coiled-coil region" evidence="3">
    <location>
        <begin position="122"/>
        <end position="236"/>
    </location>
</feature>
<feature type="region of interest" description="Disordered" evidence="4">
    <location>
        <begin position="434"/>
        <end position="489"/>
    </location>
</feature>
<organism evidence="6">
    <name type="scientific">Xenopus tropicalis</name>
    <name type="common">Western clawed frog</name>
    <name type="synonym">Silurana tropicalis</name>
    <dbReference type="NCBI Taxonomy" id="8364"/>
    <lineage>
        <taxon>Eukaryota</taxon>
        <taxon>Metazoa</taxon>
        <taxon>Chordata</taxon>
        <taxon>Craniata</taxon>
        <taxon>Vertebrata</taxon>
        <taxon>Euteleostomi</taxon>
        <taxon>Amphibia</taxon>
        <taxon>Batrachia</taxon>
        <taxon>Anura</taxon>
        <taxon>Pipoidea</taxon>
        <taxon>Pipidae</taxon>
        <taxon>Xenopodinae</taxon>
        <taxon>Xenopus</taxon>
        <taxon>Silurana</taxon>
    </lineage>
</organism>
<sequence length="522" mass="61831">MSEEEDEVCWTKLERYRVKLITVIDPNRITPYLRQCRVLNSDDEEQVFNDPNLVIRKRKVGVLLDILQRTGCKGYVAFLESLELYYPHLYKKITGSEPTRVFSMIIDTAGESSLTQLLMNEMLKLQQIIQDERQKYKELNKELLDKEDVIRQTQVKDNELKKHQERVKKMKEESDKLITERNKLKDENYDLAMRYARQSEEKNAALMRNRDLQLEIDRLKHNLMKAEDDCKLERKQTRKLKDAIEKRPSQEVILELQRENDLLKARIQELDNPMQNVPKGEASEKTRMYIQVLEDDRRQALEQHQDLVNSVYTLKMSLRLAEDHRDKYKEEKELLELQCTTLKKDSKLYKERIEAILQQMEEVCAERDQAMTTREQFHTQYSKSLINMDSYRRQLREMGEKCDDLQIQLFRMERETLAMKTDLNKLKSPALTSDFEELSPQESHNSPDNKHPETAQQEQKNNPNSKNVAEAAQAQNSSPVNGFGIRRKVNNSFEDIRRKRVLKTRRNSEEYYTTESDAEGTP</sequence>
<keyword evidence="1" id="KW-0597">Phosphoprotein</keyword>
<dbReference type="FunFam" id="1.10.533.10:FF:000003">
    <property type="entry name" value="Caspase recruitment domain family, member 11"/>
    <property type="match status" value="1"/>
</dbReference>
<evidence type="ECO:0000256" key="3">
    <source>
        <dbReference type="SAM" id="Coils"/>
    </source>
</evidence>
<protein>
    <submittedName>
        <fullName evidence="8">Caspase recruitment domain-containing protein 9</fullName>
    </submittedName>
    <submittedName>
        <fullName evidence="6">LOC100145327 protein</fullName>
    </submittedName>
</protein>
<feature type="region of interest" description="Disordered" evidence="4">
    <location>
        <begin position="503"/>
        <end position="522"/>
    </location>
</feature>
<reference evidence="8" key="1">
    <citation type="journal article" date="2002" name="Dev. Dyn.">
        <title>Genetic and genomic tools for Xenopus research: The NIH Xenopus initiative.</title>
        <authorList>
            <person name="Klein S.L."/>
            <person name="Strausberg R.L."/>
            <person name="Wagner L."/>
            <person name="Pontius J."/>
            <person name="Clifton S.W."/>
            <person name="Richardson P."/>
        </authorList>
    </citation>
    <scope>NUCLEOTIDE SEQUENCE</scope>
</reference>
<evidence type="ECO:0000313" key="8">
    <source>
        <dbReference type="RefSeq" id="NP_001120274.1"/>
    </source>
</evidence>
<dbReference type="OrthoDB" id="8868836at2759"/>
<keyword evidence="2 3" id="KW-0175">Coiled coil</keyword>
<gene>
    <name evidence="8 9" type="primary">card9</name>
    <name evidence="6" type="synonym">LOC100145327</name>
</gene>
<dbReference type="PROSITE" id="PS50209">
    <property type="entry name" value="CARD"/>
    <property type="match status" value="1"/>
</dbReference>